<organism evidence="1 2">
    <name type="scientific">Vibrio rumoiensis 1S-45</name>
    <dbReference type="NCBI Taxonomy" id="1188252"/>
    <lineage>
        <taxon>Bacteria</taxon>
        <taxon>Pseudomonadati</taxon>
        <taxon>Pseudomonadota</taxon>
        <taxon>Gammaproteobacteria</taxon>
        <taxon>Vibrionales</taxon>
        <taxon>Vibrionaceae</taxon>
        <taxon>Vibrio</taxon>
    </lineage>
</organism>
<comment type="caution">
    <text evidence="1">The sequence shown here is derived from an EMBL/GenBank/DDBJ whole genome shotgun (WGS) entry which is preliminary data.</text>
</comment>
<dbReference type="eggNOG" id="ENOG50337XN">
    <property type="taxonomic scope" value="Bacteria"/>
</dbReference>
<dbReference type="EMBL" id="AJYK02000083">
    <property type="protein sequence ID" value="OEF23855.1"/>
    <property type="molecule type" value="Genomic_DNA"/>
</dbReference>
<reference evidence="1 2" key="1">
    <citation type="journal article" date="2012" name="Science">
        <title>Ecological populations of bacteria act as socially cohesive units of antibiotic production and resistance.</title>
        <authorList>
            <person name="Cordero O.X."/>
            <person name="Wildschutte H."/>
            <person name="Kirkup B."/>
            <person name="Proehl S."/>
            <person name="Ngo L."/>
            <person name="Hussain F."/>
            <person name="Le Roux F."/>
            <person name="Mincer T."/>
            <person name="Polz M.F."/>
        </authorList>
    </citation>
    <scope>NUCLEOTIDE SEQUENCE [LARGE SCALE GENOMIC DNA]</scope>
    <source>
        <strain evidence="1 2">1S-45</strain>
    </source>
</reference>
<sequence>MSAKQAKDFLQLPHEPSHAVEFSTKQILDDIHIPNGRWNTDNIPEPITATFPEWGAGGGTQAITNSPIEVNPNKVVELKNE</sequence>
<proteinExistence type="predicted"/>
<dbReference type="Proteomes" id="UP000094070">
    <property type="component" value="Unassembled WGS sequence"/>
</dbReference>
<name>A0A1E5E069_9VIBR</name>
<protein>
    <submittedName>
        <fullName evidence="1">Uncharacterized protein</fullName>
    </submittedName>
</protein>
<accession>A0A1E5E069</accession>
<dbReference type="AlphaFoldDB" id="A0A1E5E069"/>
<keyword evidence="2" id="KW-1185">Reference proteome</keyword>
<evidence type="ECO:0000313" key="1">
    <source>
        <dbReference type="EMBL" id="OEF23855.1"/>
    </source>
</evidence>
<evidence type="ECO:0000313" key="2">
    <source>
        <dbReference type="Proteomes" id="UP000094070"/>
    </source>
</evidence>
<gene>
    <name evidence="1" type="ORF">A1QC_10950</name>
</gene>